<reference evidence="5" key="1">
    <citation type="submission" date="2019-12" db="EMBL/GenBank/DDBJ databases">
        <title>Genome sequencing and annotation of Brassica cretica.</title>
        <authorList>
            <person name="Studholme D.J."/>
            <person name="Sarris P.F."/>
        </authorList>
    </citation>
    <scope>NUCLEOTIDE SEQUENCE</scope>
    <source>
        <strain evidence="5">PFS-001/15</strain>
        <tissue evidence="5">Leaf</tissue>
    </source>
</reference>
<dbReference type="InterPro" id="IPR058922">
    <property type="entry name" value="WHD_DRP"/>
</dbReference>
<dbReference type="Pfam" id="PF00931">
    <property type="entry name" value="NB-ARC"/>
    <property type="match status" value="1"/>
</dbReference>
<keyword evidence="2" id="KW-0611">Plant defense</keyword>
<dbReference type="Gene3D" id="3.80.10.10">
    <property type="entry name" value="Ribonuclease Inhibitor"/>
    <property type="match status" value="1"/>
</dbReference>
<feature type="domain" description="Disease resistance protein winged helix" evidence="4">
    <location>
        <begin position="162"/>
        <end position="229"/>
    </location>
</feature>
<keyword evidence="1" id="KW-0677">Repeat</keyword>
<dbReference type="AlphaFoldDB" id="A0A8S9FU45"/>
<evidence type="ECO:0008006" key="7">
    <source>
        <dbReference type="Google" id="ProtNLM"/>
    </source>
</evidence>
<feature type="domain" description="NB-ARC" evidence="3">
    <location>
        <begin position="1"/>
        <end position="71"/>
    </location>
</feature>
<dbReference type="InterPro" id="IPR044974">
    <property type="entry name" value="Disease_R_plants"/>
</dbReference>
<dbReference type="InterPro" id="IPR042197">
    <property type="entry name" value="Apaf_helical"/>
</dbReference>
<dbReference type="InterPro" id="IPR032675">
    <property type="entry name" value="LRR_dom_sf"/>
</dbReference>
<dbReference type="FunFam" id="1.10.10.10:FF:000322">
    <property type="entry name" value="Probable disease resistance protein At1g63360"/>
    <property type="match status" value="1"/>
</dbReference>
<dbReference type="SUPFAM" id="SSF52058">
    <property type="entry name" value="L domain-like"/>
    <property type="match status" value="1"/>
</dbReference>
<dbReference type="GO" id="GO:0098542">
    <property type="term" value="P:defense response to other organism"/>
    <property type="evidence" value="ECO:0007669"/>
    <property type="project" value="TreeGrafter"/>
</dbReference>
<dbReference type="PRINTS" id="PR00364">
    <property type="entry name" value="DISEASERSIST"/>
</dbReference>
<dbReference type="PANTHER" id="PTHR23155">
    <property type="entry name" value="DISEASE RESISTANCE PROTEIN RP"/>
    <property type="match status" value="1"/>
</dbReference>
<evidence type="ECO:0000313" key="5">
    <source>
        <dbReference type="EMBL" id="KAF2536691.1"/>
    </source>
</evidence>
<protein>
    <recommendedName>
        <fullName evidence="7">NB-ARC domain-containing protein</fullName>
    </recommendedName>
</protein>
<dbReference type="EMBL" id="QGKW02002228">
    <property type="protein sequence ID" value="KAF2536691.1"/>
    <property type="molecule type" value="Genomic_DNA"/>
</dbReference>
<comment type="caution">
    <text evidence="5">The sequence shown here is derived from an EMBL/GenBank/DDBJ whole genome shotgun (WGS) entry which is preliminary data.</text>
</comment>
<organism evidence="5 6">
    <name type="scientific">Brassica cretica</name>
    <name type="common">Mustard</name>
    <dbReference type="NCBI Taxonomy" id="69181"/>
    <lineage>
        <taxon>Eukaryota</taxon>
        <taxon>Viridiplantae</taxon>
        <taxon>Streptophyta</taxon>
        <taxon>Embryophyta</taxon>
        <taxon>Tracheophyta</taxon>
        <taxon>Spermatophyta</taxon>
        <taxon>Magnoliopsida</taxon>
        <taxon>eudicotyledons</taxon>
        <taxon>Gunneridae</taxon>
        <taxon>Pentapetalae</taxon>
        <taxon>rosids</taxon>
        <taxon>malvids</taxon>
        <taxon>Brassicales</taxon>
        <taxon>Brassicaceae</taxon>
        <taxon>Brassiceae</taxon>
        <taxon>Brassica</taxon>
    </lineage>
</organism>
<dbReference type="InterPro" id="IPR036388">
    <property type="entry name" value="WH-like_DNA-bd_sf"/>
</dbReference>
<sequence length="376" mass="42680">MKDKIFSFLLDDMWTKVDLTKIGVPSPTKKNKCKIAFTTRSREVCVQMGVADPIEVQRLAENDAWDLFQMKLGGHASRSKIQEIARKVAERCHGLPVALKVLGETMSCKKKVREWTDALHVLTSSPPIEFVETEDEVLHILKYGYDSLKGERLKSCFQYCSLFPAAYLLSKDSLVNYWEAERFFGGFGGSISQNQGYENIDTLVRAGLLMESDDNTKFVQMHDVVRKIALWVASNLGKNKERCVVQAGEVVPVKDWSGVRRISLMNNEIQEISGSHECYQLTTLFLQQNRNLELPEEISGLLALRYLNLSWTKIERLSDGLGRLKRLRHLNLEMTKRLKSVDGLSQVSSLGVLRLQGSNVTLDASTIEELQHLERL</sequence>
<dbReference type="PANTHER" id="PTHR23155:SF1192">
    <property type="entry name" value="DISEASE RESISTANCE PROTEIN RFL1-RELATED"/>
    <property type="match status" value="1"/>
</dbReference>
<dbReference type="SUPFAM" id="SSF52540">
    <property type="entry name" value="P-loop containing nucleoside triphosphate hydrolases"/>
    <property type="match status" value="1"/>
</dbReference>
<dbReference type="Pfam" id="PF23559">
    <property type="entry name" value="WHD_DRP"/>
    <property type="match status" value="1"/>
</dbReference>
<dbReference type="GO" id="GO:0043531">
    <property type="term" value="F:ADP binding"/>
    <property type="evidence" value="ECO:0007669"/>
    <property type="project" value="InterPro"/>
</dbReference>
<dbReference type="Proteomes" id="UP000712281">
    <property type="component" value="Unassembled WGS sequence"/>
</dbReference>
<dbReference type="InterPro" id="IPR027417">
    <property type="entry name" value="P-loop_NTPase"/>
</dbReference>
<proteinExistence type="predicted"/>
<evidence type="ECO:0000256" key="2">
    <source>
        <dbReference type="ARBA" id="ARBA00022821"/>
    </source>
</evidence>
<gene>
    <name evidence="5" type="ORF">F2Q68_00022159</name>
</gene>
<evidence type="ECO:0000256" key="1">
    <source>
        <dbReference type="ARBA" id="ARBA00022737"/>
    </source>
</evidence>
<accession>A0A8S9FU45</accession>
<evidence type="ECO:0000259" key="3">
    <source>
        <dbReference type="Pfam" id="PF00931"/>
    </source>
</evidence>
<evidence type="ECO:0000313" key="6">
    <source>
        <dbReference type="Proteomes" id="UP000712281"/>
    </source>
</evidence>
<name>A0A8S9FU45_BRACR</name>
<dbReference type="InterPro" id="IPR002182">
    <property type="entry name" value="NB-ARC"/>
</dbReference>
<dbReference type="Gene3D" id="1.10.8.430">
    <property type="entry name" value="Helical domain of apoptotic protease-activating factors"/>
    <property type="match status" value="1"/>
</dbReference>
<dbReference type="Gene3D" id="1.10.10.10">
    <property type="entry name" value="Winged helix-like DNA-binding domain superfamily/Winged helix DNA-binding domain"/>
    <property type="match status" value="1"/>
</dbReference>
<dbReference type="FunFam" id="1.10.8.430:FF:000003">
    <property type="entry name" value="Probable disease resistance protein At5g66910"/>
    <property type="match status" value="1"/>
</dbReference>
<evidence type="ECO:0000259" key="4">
    <source>
        <dbReference type="Pfam" id="PF23559"/>
    </source>
</evidence>